<dbReference type="InterPro" id="IPR002204">
    <property type="entry name" value="3-OH-isobutyrate_DH-rel_CS"/>
</dbReference>
<dbReference type="Gene3D" id="1.10.1040.10">
    <property type="entry name" value="N-(1-d-carboxylethyl)-l-norvaline Dehydrogenase, domain 2"/>
    <property type="match status" value="1"/>
</dbReference>
<dbReference type="InterPro" id="IPR004849">
    <property type="entry name" value="6DGDH_YqeC"/>
</dbReference>
<dbReference type="InterPro" id="IPR013328">
    <property type="entry name" value="6PGD_dom2"/>
</dbReference>
<name>B1FT42_PARG4</name>
<dbReference type="SMART" id="SM01350">
    <property type="entry name" value="6PGD"/>
    <property type="match status" value="1"/>
</dbReference>
<evidence type="ECO:0000256" key="1">
    <source>
        <dbReference type="ARBA" id="ARBA00004959"/>
    </source>
</evidence>
<evidence type="ECO:0000313" key="7">
    <source>
        <dbReference type="EMBL" id="EDT13135.1"/>
    </source>
</evidence>
<comment type="caution">
    <text evidence="7">The sequence shown here is derived from an EMBL/GenBank/DDBJ whole genome shotgun (WGS) entry which is preliminary data.</text>
</comment>
<reference evidence="7 8" key="1">
    <citation type="submission" date="2008-03" db="EMBL/GenBank/DDBJ databases">
        <title>Sequencing of the draft genome and assembly of Burkholderia graminis C4D1M.</title>
        <authorList>
            <consortium name="US DOE Joint Genome Institute (JGI-PGF)"/>
            <person name="Copeland A."/>
            <person name="Lucas S."/>
            <person name="Lapidus A."/>
            <person name="Glavina del Rio T."/>
            <person name="Dalin E."/>
            <person name="Tice H."/>
            <person name="Bruce D."/>
            <person name="Goodwin L."/>
            <person name="Pitluck S."/>
            <person name="Larimer F."/>
            <person name="Land M.L."/>
            <person name="Hauser L."/>
            <person name="Tiedje J."/>
            <person name="Richardson P."/>
        </authorList>
    </citation>
    <scope>NUCLEOTIDE SEQUENCE [LARGE SCALE GENOMIC DNA]</scope>
    <source>
        <strain evidence="8">ATCC 700544 / DSM 17151 / LMG 18924 / NCIMB 13744 / C4D1M</strain>
    </source>
</reference>
<dbReference type="Pfam" id="PF00393">
    <property type="entry name" value="6PGD"/>
    <property type="match status" value="1"/>
</dbReference>
<evidence type="ECO:0000256" key="4">
    <source>
        <dbReference type="ARBA" id="ARBA00023064"/>
    </source>
</evidence>
<dbReference type="InterPro" id="IPR023214">
    <property type="entry name" value="HAD_sf"/>
</dbReference>
<dbReference type="Gene3D" id="3.40.50.1000">
    <property type="entry name" value="HAD superfamily/HAD-like"/>
    <property type="match status" value="1"/>
</dbReference>
<gene>
    <name evidence="7" type="ORF">BgramDRAFT_0515</name>
</gene>
<feature type="region of interest" description="Disordered" evidence="5">
    <location>
        <begin position="355"/>
        <end position="377"/>
    </location>
</feature>
<evidence type="ECO:0000256" key="2">
    <source>
        <dbReference type="ARBA" id="ARBA00008419"/>
    </source>
</evidence>
<dbReference type="InterPro" id="IPR036412">
    <property type="entry name" value="HAD-like_sf"/>
</dbReference>
<feature type="compositionally biased region" description="Low complexity" evidence="5">
    <location>
        <begin position="355"/>
        <end position="367"/>
    </location>
</feature>
<dbReference type="InterPro" id="IPR006115">
    <property type="entry name" value="6PGDH_NADP-bd"/>
</dbReference>
<comment type="pathway">
    <text evidence="1">Carbohydrate degradation; pentose phosphate pathway.</text>
</comment>
<dbReference type="GO" id="GO:0004616">
    <property type="term" value="F:phosphogluconate dehydrogenase (decarboxylating) activity"/>
    <property type="evidence" value="ECO:0007669"/>
    <property type="project" value="InterPro"/>
</dbReference>
<dbReference type="NCBIfam" id="NF007161">
    <property type="entry name" value="PRK09599.1"/>
    <property type="match status" value="1"/>
</dbReference>
<dbReference type="SUPFAM" id="SSF51735">
    <property type="entry name" value="NAD(P)-binding Rossmann-fold domains"/>
    <property type="match status" value="1"/>
</dbReference>
<evidence type="ECO:0000256" key="5">
    <source>
        <dbReference type="SAM" id="MobiDB-lite"/>
    </source>
</evidence>
<dbReference type="Pfam" id="PF03446">
    <property type="entry name" value="NAD_binding_2"/>
    <property type="match status" value="1"/>
</dbReference>
<dbReference type="InterPro" id="IPR006114">
    <property type="entry name" value="6PGDH_C"/>
</dbReference>
<dbReference type="GO" id="GO:0016054">
    <property type="term" value="P:organic acid catabolic process"/>
    <property type="evidence" value="ECO:0007669"/>
    <property type="project" value="UniProtKB-ARBA"/>
</dbReference>
<dbReference type="PROSITE" id="PS00895">
    <property type="entry name" value="3_HYDROXYISOBUT_DH"/>
    <property type="match status" value="1"/>
</dbReference>
<protein>
    <submittedName>
        <fullName evidence="7">6-phosphogluconate dehydrogenase, decarboxylating</fullName>
    </submittedName>
</protein>
<dbReference type="PANTHER" id="PTHR11811">
    <property type="entry name" value="6-PHOSPHOGLUCONATE DEHYDROGENASE"/>
    <property type="match status" value="1"/>
</dbReference>
<accession>B1FT42</accession>
<keyword evidence="8" id="KW-1185">Reference proteome</keyword>
<dbReference type="Gene3D" id="1.10.286.50">
    <property type="match status" value="1"/>
</dbReference>
<dbReference type="InterPro" id="IPR008927">
    <property type="entry name" value="6-PGluconate_DH-like_C_sf"/>
</dbReference>
<dbReference type="SUPFAM" id="SSF56784">
    <property type="entry name" value="HAD-like"/>
    <property type="match status" value="1"/>
</dbReference>
<dbReference type="Proteomes" id="UP000005045">
    <property type="component" value="Unassembled WGS sequence"/>
</dbReference>
<dbReference type="UniPathway" id="UPA00115"/>
<evidence type="ECO:0000259" key="6">
    <source>
        <dbReference type="SMART" id="SM01350"/>
    </source>
</evidence>
<comment type="similarity">
    <text evidence="2">Belongs to the 6-phosphogluconate dehydrogenase family.</text>
</comment>
<dbReference type="InterPro" id="IPR006183">
    <property type="entry name" value="Pgluconate_DH"/>
</dbReference>
<sequence length="604" mass="66223">MQLGMIGLGRMGADMVRRLTKGAQQCVVYDVQPAAVERLAQEGVTGASSLEDLVARLDKPRAVWLMVPAAVVDGTLEKLVPLLGPGDIVIDGGNSYYHDDIRRGADLAARKLHYVDVGTSGGVAGRERGYCLMIGGEAQVVERLEPIFSTLAPGAAAAPATSGRNPGNSTAEQGFLHCGPLGAGHFVKMVHNGIEYGLMAAYAEGLNILRHADAGKHAREADAETSPLRRPQLYQYDFNLADIAEVWRRGSVIGSWLLDLIAGTLAGDADLQQYAGRVSDSGEGRWTMSAAIDEGVPAPVLSAALFARFSSRGEADFANRVCRRCVMTSAAMQKSRLRRPQVRRVDRPLIARAAQAAQAQSTSTAESTEPHMPAAPATRTAPHDVVFLFDCDNTLLDNDHVLSDLRSHMMREFGTDNSTRYWEIFEQLRGELGYADYLGALQRYRTEHPRDTRLLLMSSFLIDYPFANRLYPGALDALRHVGEYGPTVILSDGDVVFQPRKVARSGLWDEVEGRVLIYIHKELMLDQVMECYPARHYVMVDDKLRILTAMKNAWGGRLTTVFPRQGHYALDPKEILGNPPADVTIERIGDLAQFDVKALLAEKP</sequence>
<dbReference type="SFLD" id="SFLDG01129">
    <property type="entry name" value="C1.5:_HAD__Beta-PGM__Phosphata"/>
    <property type="match status" value="1"/>
</dbReference>
<dbReference type="EMBL" id="ABLD01000001">
    <property type="protein sequence ID" value="EDT13135.1"/>
    <property type="molecule type" value="Genomic_DNA"/>
</dbReference>
<feature type="domain" description="6-phosphogluconate dehydrogenase C-terminal" evidence="6">
    <location>
        <begin position="184"/>
        <end position="323"/>
    </location>
</feature>
<proteinExistence type="inferred from homology"/>
<organism evidence="7 8">
    <name type="scientific">Paraburkholderia graminis (strain ATCC 700544 / DSM 17151 / LMG 18924 / NCIMB 13744 / C4D1M)</name>
    <dbReference type="NCBI Taxonomy" id="396598"/>
    <lineage>
        <taxon>Bacteria</taxon>
        <taxon>Pseudomonadati</taxon>
        <taxon>Pseudomonadota</taxon>
        <taxon>Betaproteobacteria</taxon>
        <taxon>Burkholderiales</taxon>
        <taxon>Burkholderiaceae</taxon>
        <taxon>Paraburkholderia</taxon>
    </lineage>
</organism>
<dbReference type="InterPro" id="IPR036291">
    <property type="entry name" value="NAD(P)-bd_dom_sf"/>
</dbReference>
<dbReference type="GO" id="GO:0019521">
    <property type="term" value="P:D-gluconate metabolic process"/>
    <property type="evidence" value="ECO:0007669"/>
    <property type="project" value="UniProtKB-KW"/>
</dbReference>
<dbReference type="GO" id="GO:0006098">
    <property type="term" value="P:pentose-phosphate shunt"/>
    <property type="evidence" value="ECO:0007669"/>
    <property type="project" value="UniProtKB-UniPathway"/>
</dbReference>
<dbReference type="GO" id="GO:0050661">
    <property type="term" value="F:NADP binding"/>
    <property type="evidence" value="ECO:0007669"/>
    <property type="project" value="InterPro"/>
</dbReference>
<dbReference type="Gene3D" id="3.40.50.720">
    <property type="entry name" value="NAD(P)-binding Rossmann-like Domain"/>
    <property type="match status" value="1"/>
</dbReference>
<dbReference type="AlphaFoldDB" id="B1FT42"/>
<keyword evidence="4" id="KW-0311">Gluconate utilization</keyword>
<keyword evidence="3" id="KW-0560">Oxidoreductase</keyword>
<evidence type="ECO:0000256" key="3">
    <source>
        <dbReference type="ARBA" id="ARBA00023002"/>
    </source>
</evidence>
<dbReference type="SUPFAM" id="SSF48179">
    <property type="entry name" value="6-phosphogluconate dehydrogenase C-terminal domain-like"/>
    <property type="match status" value="1"/>
</dbReference>
<dbReference type="NCBIfam" id="TIGR00872">
    <property type="entry name" value="gnd_rel"/>
    <property type="match status" value="1"/>
</dbReference>
<evidence type="ECO:0000313" key="8">
    <source>
        <dbReference type="Proteomes" id="UP000005045"/>
    </source>
</evidence>
<dbReference type="SFLD" id="SFLDS00003">
    <property type="entry name" value="Haloacid_Dehalogenase"/>
    <property type="match status" value="1"/>
</dbReference>